<comment type="pathway">
    <text evidence="1">Amino-acid biosynthesis; L-isoleucine biosynthesis; L-isoleucine from 2-oxobutanoate: step 1/4.</text>
</comment>
<dbReference type="GO" id="GO:0030976">
    <property type="term" value="F:thiamine pyrophosphate binding"/>
    <property type="evidence" value="ECO:0007669"/>
    <property type="project" value="InterPro"/>
</dbReference>
<dbReference type="NCBIfam" id="TIGR04377">
    <property type="entry name" value="myo_inos_iolD"/>
    <property type="match status" value="1"/>
</dbReference>
<dbReference type="GO" id="GO:0019310">
    <property type="term" value="P:inositol catabolic process"/>
    <property type="evidence" value="ECO:0007669"/>
    <property type="project" value="InterPro"/>
</dbReference>
<dbReference type="UniPathway" id="UPA00047">
    <property type="reaction ID" value="UER00055"/>
</dbReference>
<dbReference type="GO" id="GO:0009099">
    <property type="term" value="P:L-valine biosynthetic process"/>
    <property type="evidence" value="ECO:0007669"/>
    <property type="project" value="UniProtKB-UniPathway"/>
</dbReference>
<proteinExistence type="inferred from homology"/>
<keyword evidence="6" id="KW-0274">FAD</keyword>
<accession>A0A1H5BYZ4</accession>
<evidence type="ECO:0000259" key="12">
    <source>
        <dbReference type="Pfam" id="PF02775"/>
    </source>
</evidence>
<dbReference type="Gene3D" id="3.40.50.1220">
    <property type="entry name" value="TPP-binding domain"/>
    <property type="match status" value="1"/>
</dbReference>
<reference evidence="15" key="1">
    <citation type="submission" date="2016-10" db="EMBL/GenBank/DDBJ databases">
        <authorList>
            <person name="Varghese N."/>
            <person name="Submissions S."/>
        </authorList>
    </citation>
    <scope>NUCLEOTIDE SEQUENCE [LARGE SCALE GENOMIC DNA]</scope>
    <source>
        <strain evidence="15">DSM 44498</strain>
    </source>
</reference>
<keyword evidence="8" id="KW-0100">Branched-chain amino acid biosynthesis</keyword>
<dbReference type="EMBL" id="FNSV01000005">
    <property type="protein sequence ID" value="SED59497.1"/>
    <property type="molecule type" value="Genomic_DNA"/>
</dbReference>
<dbReference type="GO" id="GO:0009097">
    <property type="term" value="P:isoleucine biosynthetic process"/>
    <property type="evidence" value="ECO:0007669"/>
    <property type="project" value="UniProtKB-UniPathway"/>
</dbReference>
<dbReference type="Pfam" id="PF00205">
    <property type="entry name" value="TPP_enzyme_M"/>
    <property type="match status" value="1"/>
</dbReference>
<dbReference type="InterPro" id="IPR011766">
    <property type="entry name" value="TPP_enzyme_TPP-bd"/>
</dbReference>
<gene>
    <name evidence="14" type="ORF">SAMN04490239_8917</name>
</gene>
<feature type="domain" description="Thiamine pyrophosphate enzyme central" evidence="11">
    <location>
        <begin position="233"/>
        <end position="367"/>
    </location>
</feature>
<dbReference type="PANTHER" id="PTHR18968">
    <property type="entry name" value="THIAMINE PYROPHOSPHATE ENZYMES"/>
    <property type="match status" value="1"/>
</dbReference>
<dbReference type="UniPathway" id="UPA00049">
    <property type="reaction ID" value="UER00059"/>
</dbReference>
<keyword evidence="14" id="KW-0378">Hydrolase</keyword>
<dbReference type="GO" id="GO:0003984">
    <property type="term" value="F:acetolactate synthase activity"/>
    <property type="evidence" value="ECO:0007669"/>
    <property type="project" value="UniProtKB-EC"/>
</dbReference>
<evidence type="ECO:0000259" key="11">
    <source>
        <dbReference type="Pfam" id="PF00205"/>
    </source>
</evidence>
<evidence type="ECO:0000313" key="15">
    <source>
        <dbReference type="Proteomes" id="UP000183561"/>
    </source>
</evidence>
<dbReference type="InterPro" id="IPR029061">
    <property type="entry name" value="THDP-binding"/>
</dbReference>
<dbReference type="InterPro" id="IPR045229">
    <property type="entry name" value="TPP_enz"/>
</dbReference>
<dbReference type="Pfam" id="PF02776">
    <property type="entry name" value="TPP_enzyme_N"/>
    <property type="match status" value="1"/>
</dbReference>
<dbReference type="GO" id="GO:0005948">
    <property type="term" value="C:acetolactate synthase complex"/>
    <property type="evidence" value="ECO:0007669"/>
    <property type="project" value="TreeGrafter"/>
</dbReference>
<dbReference type="SUPFAM" id="SSF52467">
    <property type="entry name" value="DHS-like NAD/FAD-binding domain"/>
    <property type="match status" value="1"/>
</dbReference>
<evidence type="ECO:0000256" key="10">
    <source>
        <dbReference type="RuleBase" id="RU362132"/>
    </source>
</evidence>
<feature type="domain" description="Thiamine pyrophosphate enzyme N-terminal TPP-binding" evidence="13">
    <location>
        <begin position="63"/>
        <end position="144"/>
    </location>
</feature>
<comment type="similarity">
    <text evidence="3 10">Belongs to the TPP enzyme family.</text>
</comment>
<dbReference type="EC" id="2.2.1.6" evidence="4"/>
<organism evidence="14 15">
    <name type="scientific">Rhodococcus koreensis</name>
    <dbReference type="NCBI Taxonomy" id="99653"/>
    <lineage>
        <taxon>Bacteria</taxon>
        <taxon>Bacillati</taxon>
        <taxon>Actinomycetota</taxon>
        <taxon>Actinomycetes</taxon>
        <taxon>Mycobacteriales</taxon>
        <taxon>Nocardiaceae</taxon>
        <taxon>Rhodococcus</taxon>
    </lineage>
</organism>
<keyword evidence="5" id="KW-0285">Flavoprotein</keyword>
<dbReference type="CDD" id="cd07035">
    <property type="entry name" value="TPP_PYR_POX_like"/>
    <property type="match status" value="1"/>
</dbReference>
<evidence type="ECO:0000256" key="3">
    <source>
        <dbReference type="ARBA" id="ARBA00007812"/>
    </source>
</evidence>
<evidence type="ECO:0000259" key="13">
    <source>
        <dbReference type="Pfam" id="PF02776"/>
    </source>
</evidence>
<dbReference type="AlphaFoldDB" id="A0A1H5BYZ4"/>
<dbReference type="GO" id="GO:0016823">
    <property type="term" value="F:hydrolase activity, acting on acid carbon-carbon bonds, in ketonic substances"/>
    <property type="evidence" value="ECO:0007669"/>
    <property type="project" value="InterPro"/>
</dbReference>
<evidence type="ECO:0000256" key="5">
    <source>
        <dbReference type="ARBA" id="ARBA00022630"/>
    </source>
</evidence>
<dbReference type="Pfam" id="PF02775">
    <property type="entry name" value="TPP_enzyme_C"/>
    <property type="match status" value="1"/>
</dbReference>
<evidence type="ECO:0000256" key="4">
    <source>
        <dbReference type="ARBA" id="ARBA00013145"/>
    </source>
</evidence>
<sequence length="658" mass="70837">MALTENDDMTSLSTHKTVRLTTAQAVVKYLAAQYSVADGDRRRLIPAALGIFGHGNVAGLGQALDELSDELPFIQGRHEQYLAHIATAYAKASRRRATLAVTASIGPGALNLVTAAGLATINRLPLLLLPGDTYATRHQGPVLQQLEHASESDTTVNDTFRPVAKFFDRINRPEQLLTALPQAMRVLTSPTDTGAVVLSLPQDIQSHAFDFPVEFFEPRDWKIRRPLPDPAEVDDVAAQIREAERPVIIAGGGVHYSDATAALEELAEQVGIPVVESFGGKGAVSRDEWWQVGGVGLEGNFASNKLVKQADLVISVGTRLTDFVTGSQSIFENENVRFASLNVVDADTRKQGATGILADARLGLAALTAALAAHTTSTAWQETVRTAKADWAPIRAAALDPDTAFDPAEHPDAPVTGAVLTQPQLIGLLQEHARGGDTIIAAAGGPPGDLQKVWDATGDRRAHFEFGFSCMGYEIPAAMGVRLAEGNHGQRIVTFIGDGTYLMAPTELVTAAQEGLDVTIVVSENHGYQVIHRLQMNRNGREFGNEFRYRTDGDIIADSGDKARLEGDYLKVDLRKIAEGLGAIAIRATTTAEVRTALEQTREVSGPVVIVVPTVPHVDLPGGDVWWDVAPAEVSNQEWVQSLRADYDNAVGRQRWFG</sequence>
<dbReference type="GO" id="GO:0000287">
    <property type="term" value="F:magnesium ion binding"/>
    <property type="evidence" value="ECO:0007669"/>
    <property type="project" value="InterPro"/>
</dbReference>
<evidence type="ECO:0000256" key="6">
    <source>
        <dbReference type="ARBA" id="ARBA00022827"/>
    </source>
</evidence>
<name>A0A1H5BYZ4_9NOCA</name>
<dbReference type="InterPro" id="IPR029035">
    <property type="entry name" value="DHS-like_NAD/FAD-binding_dom"/>
</dbReference>
<dbReference type="InterPro" id="IPR012001">
    <property type="entry name" value="Thiamin_PyroP_enz_TPP-bd_dom"/>
</dbReference>
<keyword evidence="15" id="KW-1185">Reference proteome</keyword>
<keyword evidence="7 10" id="KW-0786">Thiamine pyrophosphate</keyword>
<evidence type="ECO:0000313" key="14">
    <source>
        <dbReference type="EMBL" id="SED59497.1"/>
    </source>
</evidence>
<evidence type="ECO:0000256" key="9">
    <source>
        <dbReference type="ARBA" id="ARBA00048670"/>
    </source>
</evidence>
<comment type="pathway">
    <text evidence="2">Amino-acid biosynthesis; L-valine biosynthesis; L-valine from pyruvate: step 1/4.</text>
</comment>
<dbReference type="RefSeq" id="WP_244163798.1">
    <property type="nucleotide sequence ID" value="NZ_FNSV01000005.1"/>
</dbReference>
<dbReference type="GO" id="GO:0050660">
    <property type="term" value="F:flavin adenine dinucleotide binding"/>
    <property type="evidence" value="ECO:0007669"/>
    <property type="project" value="TreeGrafter"/>
</dbReference>
<dbReference type="PANTHER" id="PTHR18968:SF9">
    <property type="entry name" value="3D-(3,5_4)-TRIHYDROXYCYCLOHEXANE-1,2-DIONE HYDROLASE"/>
    <property type="match status" value="1"/>
</dbReference>
<evidence type="ECO:0000256" key="2">
    <source>
        <dbReference type="ARBA" id="ARBA00005025"/>
    </source>
</evidence>
<keyword evidence="8" id="KW-0028">Amino-acid biosynthesis</keyword>
<evidence type="ECO:0000256" key="8">
    <source>
        <dbReference type="ARBA" id="ARBA00023304"/>
    </source>
</evidence>
<dbReference type="InterPro" id="IPR030817">
    <property type="entry name" value="Myo_inos_IolD"/>
</dbReference>
<protein>
    <recommendedName>
        <fullName evidence="4">acetolactate synthase</fullName>
        <ecNumber evidence="4">2.2.1.6</ecNumber>
    </recommendedName>
</protein>
<comment type="catalytic activity">
    <reaction evidence="9">
        <text>2 pyruvate + H(+) = (2S)-2-acetolactate + CO2</text>
        <dbReference type="Rhea" id="RHEA:25249"/>
        <dbReference type="ChEBI" id="CHEBI:15361"/>
        <dbReference type="ChEBI" id="CHEBI:15378"/>
        <dbReference type="ChEBI" id="CHEBI:16526"/>
        <dbReference type="ChEBI" id="CHEBI:58476"/>
        <dbReference type="EC" id="2.2.1.6"/>
    </reaction>
</comment>
<feature type="domain" description="Thiamine pyrophosphate enzyme TPP-binding" evidence="12">
    <location>
        <begin position="448"/>
        <end position="612"/>
    </location>
</feature>
<evidence type="ECO:0000256" key="7">
    <source>
        <dbReference type="ARBA" id="ARBA00023052"/>
    </source>
</evidence>
<dbReference type="InterPro" id="IPR012000">
    <property type="entry name" value="Thiamin_PyroP_enz_cen_dom"/>
</dbReference>
<dbReference type="Gene3D" id="3.40.50.970">
    <property type="match status" value="2"/>
</dbReference>
<dbReference type="Proteomes" id="UP000183561">
    <property type="component" value="Unassembled WGS sequence"/>
</dbReference>
<dbReference type="SUPFAM" id="SSF52518">
    <property type="entry name" value="Thiamin diphosphate-binding fold (THDP-binding)"/>
    <property type="match status" value="2"/>
</dbReference>
<evidence type="ECO:0000256" key="1">
    <source>
        <dbReference type="ARBA" id="ARBA00004974"/>
    </source>
</evidence>